<name>A0AAQ4DS86_AMBAM</name>
<evidence type="ECO:0000313" key="4">
    <source>
        <dbReference type="Proteomes" id="UP001321473"/>
    </source>
</evidence>
<feature type="region of interest" description="Disordered" evidence="1">
    <location>
        <begin position="1"/>
        <end position="98"/>
    </location>
</feature>
<evidence type="ECO:0000256" key="2">
    <source>
        <dbReference type="SAM" id="Phobius"/>
    </source>
</evidence>
<dbReference type="EMBL" id="JARKHS020027487">
    <property type="protein sequence ID" value="KAK8765326.1"/>
    <property type="molecule type" value="Genomic_DNA"/>
</dbReference>
<feature type="compositionally biased region" description="Low complexity" evidence="1">
    <location>
        <begin position="21"/>
        <end position="31"/>
    </location>
</feature>
<feature type="compositionally biased region" description="Basic and acidic residues" evidence="1">
    <location>
        <begin position="236"/>
        <end position="250"/>
    </location>
</feature>
<proteinExistence type="predicted"/>
<feature type="transmembrane region" description="Helical" evidence="2">
    <location>
        <begin position="129"/>
        <end position="152"/>
    </location>
</feature>
<feature type="compositionally biased region" description="Basic and acidic residues" evidence="1">
    <location>
        <begin position="179"/>
        <end position="202"/>
    </location>
</feature>
<evidence type="ECO:0008006" key="5">
    <source>
        <dbReference type="Google" id="ProtNLM"/>
    </source>
</evidence>
<evidence type="ECO:0000313" key="3">
    <source>
        <dbReference type="EMBL" id="KAK8765326.1"/>
    </source>
</evidence>
<reference evidence="3 4" key="1">
    <citation type="journal article" date="2023" name="Arcadia Sci">
        <title>De novo assembly of a long-read Amblyomma americanum tick genome.</title>
        <authorList>
            <person name="Chou S."/>
            <person name="Poskanzer K.E."/>
            <person name="Rollins M."/>
            <person name="Thuy-Boun P.S."/>
        </authorList>
    </citation>
    <scope>NUCLEOTIDE SEQUENCE [LARGE SCALE GENOMIC DNA]</scope>
    <source>
        <strain evidence="3">F_SG_1</strain>
        <tissue evidence="3">Salivary glands</tissue>
    </source>
</reference>
<dbReference type="Proteomes" id="UP001321473">
    <property type="component" value="Unassembled WGS sequence"/>
</dbReference>
<accession>A0AAQ4DS86</accession>
<keyword evidence="2" id="KW-0812">Transmembrane</keyword>
<keyword evidence="2" id="KW-0472">Membrane</keyword>
<organism evidence="3 4">
    <name type="scientific">Amblyomma americanum</name>
    <name type="common">Lone star tick</name>
    <dbReference type="NCBI Taxonomy" id="6943"/>
    <lineage>
        <taxon>Eukaryota</taxon>
        <taxon>Metazoa</taxon>
        <taxon>Ecdysozoa</taxon>
        <taxon>Arthropoda</taxon>
        <taxon>Chelicerata</taxon>
        <taxon>Arachnida</taxon>
        <taxon>Acari</taxon>
        <taxon>Parasitiformes</taxon>
        <taxon>Ixodida</taxon>
        <taxon>Ixodoidea</taxon>
        <taxon>Ixodidae</taxon>
        <taxon>Amblyomminae</taxon>
        <taxon>Amblyomma</taxon>
    </lineage>
</organism>
<feature type="compositionally biased region" description="Low complexity" evidence="1">
    <location>
        <begin position="67"/>
        <end position="81"/>
    </location>
</feature>
<gene>
    <name evidence="3" type="ORF">V5799_032066</name>
</gene>
<feature type="region of interest" description="Disordered" evidence="1">
    <location>
        <begin position="158"/>
        <end position="250"/>
    </location>
</feature>
<keyword evidence="4" id="KW-1185">Reference proteome</keyword>
<feature type="compositionally biased region" description="Polar residues" evidence="1">
    <location>
        <begin position="41"/>
        <end position="54"/>
    </location>
</feature>
<dbReference type="AlphaFoldDB" id="A0AAQ4DS86"/>
<evidence type="ECO:0000256" key="1">
    <source>
        <dbReference type="SAM" id="MobiDB-lite"/>
    </source>
</evidence>
<sequence length="250" mass="25918">MAGEVPVISKAPGAPTPDLNASADAVQAAPASKLTDATLPHPTQTAAGWQNPPETASVLGPGPPAPVASSGKALPAAAAAGRVQEPPLPPPRQDTAPVDVNAKLTNKTAPLANAAAEAARRADETNRDWVRCVAACLIVLLIVTLVVIIYFIRSSEKNDSDGRNRRPYGVKQLTVPAEVDDRAGAKSQGVERETTWSVRESEGGANDASGAFSESRRPYGNASEAEPSMSGGDELPTERVETKPDATMDV</sequence>
<keyword evidence="2" id="KW-1133">Transmembrane helix</keyword>
<protein>
    <recommendedName>
        <fullName evidence="5">Transmembrane protein</fullName>
    </recommendedName>
</protein>
<comment type="caution">
    <text evidence="3">The sequence shown here is derived from an EMBL/GenBank/DDBJ whole genome shotgun (WGS) entry which is preliminary data.</text>
</comment>